<protein>
    <submittedName>
        <fullName evidence="5">AraC family transcriptional regulator</fullName>
    </submittedName>
</protein>
<dbReference type="InterPro" id="IPR003313">
    <property type="entry name" value="AraC-bd"/>
</dbReference>
<keyword evidence="1" id="KW-0805">Transcription regulation</keyword>
<comment type="caution">
    <text evidence="5">The sequence shown here is derived from an EMBL/GenBank/DDBJ whole genome shotgun (WGS) entry which is preliminary data.</text>
</comment>
<name>A0ABT6TE80_9BACL</name>
<dbReference type="Pfam" id="PF12833">
    <property type="entry name" value="HTH_18"/>
    <property type="match status" value="1"/>
</dbReference>
<evidence type="ECO:0000256" key="3">
    <source>
        <dbReference type="ARBA" id="ARBA00023163"/>
    </source>
</evidence>
<dbReference type="InterPro" id="IPR020449">
    <property type="entry name" value="Tscrpt_reg_AraC-type_HTH"/>
</dbReference>
<evidence type="ECO:0000313" key="6">
    <source>
        <dbReference type="Proteomes" id="UP001161691"/>
    </source>
</evidence>
<dbReference type="PROSITE" id="PS01124">
    <property type="entry name" value="HTH_ARAC_FAMILY_2"/>
    <property type="match status" value="1"/>
</dbReference>
<dbReference type="Gene3D" id="1.10.10.60">
    <property type="entry name" value="Homeodomain-like"/>
    <property type="match status" value="2"/>
</dbReference>
<gene>
    <name evidence="5" type="ORF">KB449_09215</name>
</gene>
<keyword evidence="3" id="KW-0804">Transcription</keyword>
<dbReference type="InterPro" id="IPR009057">
    <property type="entry name" value="Homeodomain-like_sf"/>
</dbReference>
<feature type="domain" description="HTH araC/xylS-type" evidence="4">
    <location>
        <begin position="192"/>
        <end position="290"/>
    </location>
</feature>
<keyword evidence="6" id="KW-1185">Reference proteome</keyword>
<evidence type="ECO:0000256" key="1">
    <source>
        <dbReference type="ARBA" id="ARBA00023015"/>
    </source>
</evidence>
<dbReference type="InterPro" id="IPR018060">
    <property type="entry name" value="HTH_AraC"/>
</dbReference>
<dbReference type="PRINTS" id="PR00032">
    <property type="entry name" value="HTHARAC"/>
</dbReference>
<reference evidence="5" key="1">
    <citation type="submission" date="2023-04" db="EMBL/GenBank/DDBJ databases">
        <title>Comparative genomic analysis of Cohnella hashimotonis sp. nov., isolated from the International Space Station.</title>
        <authorList>
            <person name="Venkateswaran K."/>
            <person name="Simpson A."/>
        </authorList>
    </citation>
    <scope>NUCLEOTIDE SEQUENCE</scope>
    <source>
        <strain evidence="5">F6_2S_P_1</strain>
    </source>
</reference>
<dbReference type="InterPro" id="IPR018062">
    <property type="entry name" value="HTH_AraC-typ_CS"/>
</dbReference>
<dbReference type="InterPro" id="IPR014710">
    <property type="entry name" value="RmlC-like_jellyroll"/>
</dbReference>
<dbReference type="RefSeq" id="WP_282908090.1">
    <property type="nucleotide sequence ID" value="NZ_JAGRPV010000001.1"/>
</dbReference>
<dbReference type="Pfam" id="PF02311">
    <property type="entry name" value="AraC_binding"/>
    <property type="match status" value="1"/>
</dbReference>
<evidence type="ECO:0000259" key="4">
    <source>
        <dbReference type="PROSITE" id="PS01124"/>
    </source>
</evidence>
<accession>A0ABT6TE80</accession>
<dbReference type="SUPFAM" id="SSF46689">
    <property type="entry name" value="Homeodomain-like"/>
    <property type="match status" value="2"/>
</dbReference>
<dbReference type="EMBL" id="JAGRPV010000001">
    <property type="protein sequence ID" value="MDI4645138.1"/>
    <property type="molecule type" value="Genomic_DNA"/>
</dbReference>
<dbReference type="Gene3D" id="2.60.120.10">
    <property type="entry name" value="Jelly Rolls"/>
    <property type="match status" value="1"/>
</dbReference>
<dbReference type="SMART" id="SM00342">
    <property type="entry name" value="HTH_ARAC"/>
    <property type="match status" value="1"/>
</dbReference>
<evidence type="ECO:0000256" key="2">
    <source>
        <dbReference type="ARBA" id="ARBA00023125"/>
    </source>
</evidence>
<dbReference type="PANTHER" id="PTHR43280:SF2">
    <property type="entry name" value="HTH-TYPE TRANSCRIPTIONAL REGULATOR EXSA"/>
    <property type="match status" value="1"/>
</dbReference>
<dbReference type="PROSITE" id="PS00041">
    <property type="entry name" value="HTH_ARAC_FAMILY_1"/>
    <property type="match status" value="1"/>
</dbReference>
<organism evidence="5 6">
    <name type="scientific">Cohnella hashimotonis</name>
    <dbReference type="NCBI Taxonomy" id="2826895"/>
    <lineage>
        <taxon>Bacteria</taxon>
        <taxon>Bacillati</taxon>
        <taxon>Bacillota</taxon>
        <taxon>Bacilli</taxon>
        <taxon>Bacillales</taxon>
        <taxon>Paenibacillaceae</taxon>
        <taxon>Cohnella</taxon>
    </lineage>
</organism>
<dbReference type="InterPro" id="IPR037923">
    <property type="entry name" value="HTH-like"/>
</dbReference>
<keyword evidence="2" id="KW-0238">DNA-binding</keyword>
<evidence type="ECO:0000313" key="5">
    <source>
        <dbReference type="EMBL" id="MDI4645138.1"/>
    </source>
</evidence>
<dbReference type="Proteomes" id="UP001161691">
    <property type="component" value="Unassembled WGS sequence"/>
</dbReference>
<sequence>MSSPSASLIETIELKNHYSLNYLSRHPDYFYFHAHQGMELLYVHQGSGQAIVGDQLVQVAEGSLLLFQPYQLHRIHMNAETAYVRTVLVVDPAVMDAQLASFPSLNRFFRQLWQGDLVIQHIALGEHAAEAELLLAHGAAAMRQAGDQSERQTEEWTLLFVGLLQLLRRLYTAAGGQVSGPDAPLRNLRYAEKSMQWIESHFQEAFDLSRMAEALFVSPAHLSRLFHLETGTTLTDYLKARRLREACLLLAATSLPVRDVARRIGLTNVPYFAKLFKKHVGVTPLQYRISRRT</sequence>
<dbReference type="SUPFAM" id="SSF51215">
    <property type="entry name" value="Regulatory protein AraC"/>
    <property type="match status" value="1"/>
</dbReference>
<proteinExistence type="predicted"/>
<dbReference type="PANTHER" id="PTHR43280">
    <property type="entry name" value="ARAC-FAMILY TRANSCRIPTIONAL REGULATOR"/>
    <property type="match status" value="1"/>
</dbReference>